<reference evidence="1 2" key="1">
    <citation type="journal article" date="2018" name="Biotechnol. Adv.">
        <title>Improved genomic resources and new bioinformatic workflow for the carcinogenic parasite Clonorchis sinensis: Biotechnological implications.</title>
        <authorList>
            <person name="Wang D."/>
            <person name="Korhonen P.K."/>
            <person name="Gasser R.B."/>
            <person name="Young N.D."/>
        </authorList>
    </citation>
    <scope>NUCLEOTIDE SEQUENCE [LARGE SCALE GENOMIC DNA]</scope>
    <source>
        <strain evidence="1">Cs-k2</strain>
    </source>
</reference>
<protein>
    <submittedName>
        <fullName evidence="1">Uncharacterized protein</fullName>
    </submittedName>
</protein>
<dbReference type="AlphaFoldDB" id="A0A419QF68"/>
<proteinExistence type="predicted"/>
<keyword evidence="2" id="KW-1185">Reference proteome</keyword>
<reference evidence="1 2" key="2">
    <citation type="journal article" date="2021" name="Genomics">
        <title>High-quality reference genome for Clonorchis sinensis.</title>
        <authorList>
            <person name="Young N.D."/>
            <person name="Stroehlein A.J."/>
            <person name="Kinkar L."/>
            <person name="Wang T."/>
            <person name="Sohn W.M."/>
            <person name="Chang B.C.H."/>
            <person name="Kaur P."/>
            <person name="Weisz D."/>
            <person name="Dudchenko O."/>
            <person name="Aiden E.L."/>
            <person name="Korhonen P.K."/>
            <person name="Gasser R.B."/>
        </authorList>
    </citation>
    <scope>NUCLEOTIDE SEQUENCE [LARGE SCALE GENOMIC DNA]</scope>
    <source>
        <strain evidence="1">Cs-k2</strain>
    </source>
</reference>
<dbReference type="InParanoid" id="A0A419QF68"/>
<name>A0A419QF68_CLOSI</name>
<accession>A0A419QF68</accession>
<gene>
    <name evidence="1" type="ORF">CSKR_102504</name>
</gene>
<comment type="caution">
    <text evidence="1">The sequence shown here is derived from an EMBL/GenBank/DDBJ whole genome shotgun (WGS) entry which is preliminary data.</text>
</comment>
<evidence type="ECO:0000313" key="1">
    <source>
        <dbReference type="EMBL" id="KAG5443605.1"/>
    </source>
</evidence>
<organism evidence="1 2">
    <name type="scientific">Clonorchis sinensis</name>
    <name type="common">Chinese liver fluke</name>
    <dbReference type="NCBI Taxonomy" id="79923"/>
    <lineage>
        <taxon>Eukaryota</taxon>
        <taxon>Metazoa</taxon>
        <taxon>Spiralia</taxon>
        <taxon>Lophotrochozoa</taxon>
        <taxon>Platyhelminthes</taxon>
        <taxon>Trematoda</taxon>
        <taxon>Digenea</taxon>
        <taxon>Opisthorchiida</taxon>
        <taxon>Opisthorchiata</taxon>
        <taxon>Opisthorchiidae</taxon>
        <taxon>Clonorchis</taxon>
    </lineage>
</organism>
<dbReference type="EMBL" id="NIRI02000056">
    <property type="protein sequence ID" value="KAG5443605.1"/>
    <property type="molecule type" value="Genomic_DNA"/>
</dbReference>
<evidence type="ECO:0000313" key="2">
    <source>
        <dbReference type="Proteomes" id="UP000286415"/>
    </source>
</evidence>
<dbReference type="Proteomes" id="UP000286415">
    <property type="component" value="Unassembled WGS sequence"/>
</dbReference>
<sequence length="201" mass="22868">MQQLYQLPPPTHSYLPIFPNNRLLRFSAVQEIDARNSSALHQKTMVGFLTCCSSQKPKRGPLQNLFPECFTSYSRRGREGSSGRSANLLTGRSMVRTRHLPPDFPCLGLGNLTVSQPSCFPRVAWRLGTERVLRPNSFFPIVNPYTGISLRSVNNNNNCNNNNNTNNRKFSPNYTSHKNTLGIHHCCRKIVQCCFLHMSWL</sequence>